<protein>
    <recommendedName>
        <fullName evidence="1">AMP-dependent synthetase/ligase domain-containing protein</fullName>
    </recommendedName>
</protein>
<dbReference type="Pfam" id="PF00501">
    <property type="entry name" value="AMP-binding"/>
    <property type="match status" value="1"/>
</dbReference>
<name>A0A383BR92_9ZZZZ</name>
<feature type="domain" description="AMP-dependent synthetase/ligase" evidence="1">
    <location>
        <begin position="4"/>
        <end position="103"/>
    </location>
</feature>
<reference evidence="2" key="1">
    <citation type="submission" date="2018-05" db="EMBL/GenBank/DDBJ databases">
        <authorList>
            <person name="Lanie J.A."/>
            <person name="Ng W.-L."/>
            <person name="Kazmierczak K.M."/>
            <person name="Andrzejewski T.M."/>
            <person name="Davidsen T.M."/>
            <person name="Wayne K.J."/>
            <person name="Tettelin H."/>
            <person name="Glass J.I."/>
            <person name="Rusch D."/>
            <person name="Podicherti R."/>
            <person name="Tsui H.-C.T."/>
            <person name="Winkler M.E."/>
        </authorList>
    </citation>
    <scope>NUCLEOTIDE SEQUENCE</scope>
</reference>
<sequence length="228" mass="26856">KIKLPHLKYLTQAGGNLDIKYLKYFKKIFKKNKINFIVMYGQTEASPRMSYLAGDSFFKKTGSIGKALKNCKFELIDEKNKIIFKPNKTGEIVFYGDNVSLGYGYSLKDLFLGDVNKKKLFTGDLAYRDKAGFYYIVGRKNRISKIFGIRIDLNEIEKRLEKRGFKVKCLTDDKYLKITFKNRNNIKDENKIKKIIKNFSGIRENYIFFVKENKPEHSYYFKGFKLRK</sequence>
<dbReference type="InterPro" id="IPR042099">
    <property type="entry name" value="ANL_N_sf"/>
</dbReference>
<dbReference type="Gene3D" id="3.40.50.12780">
    <property type="entry name" value="N-terminal domain of ligase-like"/>
    <property type="match status" value="1"/>
</dbReference>
<accession>A0A383BR92</accession>
<evidence type="ECO:0000259" key="1">
    <source>
        <dbReference type="Pfam" id="PF00501"/>
    </source>
</evidence>
<dbReference type="EMBL" id="UINC01202511">
    <property type="protein sequence ID" value="SVE22350.1"/>
    <property type="molecule type" value="Genomic_DNA"/>
</dbReference>
<proteinExistence type="predicted"/>
<feature type="non-terminal residue" evidence="2">
    <location>
        <position position="1"/>
    </location>
</feature>
<evidence type="ECO:0000313" key="2">
    <source>
        <dbReference type="EMBL" id="SVE22350.1"/>
    </source>
</evidence>
<dbReference type="PANTHER" id="PTHR43767">
    <property type="entry name" value="LONG-CHAIN-FATTY-ACID--COA LIGASE"/>
    <property type="match status" value="1"/>
</dbReference>
<dbReference type="InterPro" id="IPR000873">
    <property type="entry name" value="AMP-dep_synth/lig_dom"/>
</dbReference>
<dbReference type="AlphaFoldDB" id="A0A383BR92"/>
<dbReference type="PANTHER" id="PTHR43767:SF10">
    <property type="entry name" value="SURFACTIN SYNTHASE SUBUNIT 1"/>
    <property type="match status" value="1"/>
</dbReference>
<organism evidence="2">
    <name type="scientific">marine metagenome</name>
    <dbReference type="NCBI Taxonomy" id="408172"/>
    <lineage>
        <taxon>unclassified sequences</taxon>
        <taxon>metagenomes</taxon>
        <taxon>ecological metagenomes</taxon>
    </lineage>
</organism>
<gene>
    <name evidence="2" type="ORF">METZ01_LOCUS475204</name>
</gene>
<dbReference type="InterPro" id="IPR050237">
    <property type="entry name" value="ATP-dep_AMP-bd_enzyme"/>
</dbReference>
<dbReference type="SUPFAM" id="SSF56801">
    <property type="entry name" value="Acetyl-CoA synthetase-like"/>
    <property type="match status" value="1"/>
</dbReference>